<feature type="compositionally biased region" description="Low complexity" evidence="1">
    <location>
        <begin position="32"/>
        <end position="41"/>
    </location>
</feature>
<gene>
    <name evidence="2" type="ORF">OPV22_018133</name>
</gene>
<sequence length="103" mass="11005">MMWRSRTWNGARSCRPSPTPVPAATCFRSPRRTSASARRSPGALAAPYSSPSSTTPRTSPPIHPTPTRRPPSSPRLSLSLEGVLDVSGDGMMGQCFSTRGSSF</sequence>
<accession>A0AAV8QXZ6</accession>
<name>A0AAV8QXZ6_ENSVE</name>
<keyword evidence="3" id="KW-1185">Reference proteome</keyword>
<evidence type="ECO:0000313" key="2">
    <source>
        <dbReference type="EMBL" id="KAJ8485648.1"/>
    </source>
</evidence>
<dbReference type="AlphaFoldDB" id="A0AAV8QXZ6"/>
<protein>
    <submittedName>
        <fullName evidence="2">Uncharacterized protein</fullName>
    </submittedName>
</protein>
<feature type="compositionally biased region" description="Pro residues" evidence="1">
    <location>
        <begin position="58"/>
        <end position="73"/>
    </location>
</feature>
<dbReference type="Proteomes" id="UP001222027">
    <property type="component" value="Unassembled WGS sequence"/>
</dbReference>
<reference evidence="2 3" key="1">
    <citation type="submission" date="2022-12" db="EMBL/GenBank/DDBJ databases">
        <title>Chromosome-scale assembly of the Ensete ventricosum genome.</title>
        <authorList>
            <person name="Dussert Y."/>
            <person name="Stocks J."/>
            <person name="Wendawek A."/>
            <person name="Woldeyes F."/>
            <person name="Nichols R.A."/>
            <person name="Borrell J.S."/>
        </authorList>
    </citation>
    <scope>NUCLEOTIDE SEQUENCE [LARGE SCALE GENOMIC DNA]</scope>
    <source>
        <strain evidence="3">cv. Maze</strain>
        <tissue evidence="2">Seeds</tissue>
    </source>
</reference>
<feature type="compositionally biased region" description="Polar residues" evidence="1">
    <location>
        <begin position="1"/>
        <end position="10"/>
    </location>
</feature>
<proteinExistence type="predicted"/>
<organism evidence="2 3">
    <name type="scientific">Ensete ventricosum</name>
    <name type="common">Abyssinian banana</name>
    <name type="synonym">Musa ensete</name>
    <dbReference type="NCBI Taxonomy" id="4639"/>
    <lineage>
        <taxon>Eukaryota</taxon>
        <taxon>Viridiplantae</taxon>
        <taxon>Streptophyta</taxon>
        <taxon>Embryophyta</taxon>
        <taxon>Tracheophyta</taxon>
        <taxon>Spermatophyta</taxon>
        <taxon>Magnoliopsida</taxon>
        <taxon>Liliopsida</taxon>
        <taxon>Zingiberales</taxon>
        <taxon>Musaceae</taxon>
        <taxon>Ensete</taxon>
    </lineage>
</organism>
<dbReference type="EMBL" id="JAQQAF010000005">
    <property type="protein sequence ID" value="KAJ8485648.1"/>
    <property type="molecule type" value="Genomic_DNA"/>
</dbReference>
<comment type="caution">
    <text evidence="2">The sequence shown here is derived from an EMBL/GenBank/DDBJ whole genome shotgun (WGS) entry which is preliminary data.</text>
</comment>
<evidence type="ECO:0000256" key="1">
    <source>
        <dbReference type="SAM" id="MobiDB-lite"/>
    </source>
</evidence>
<evidence type="ECO:0000313" key="3">
    <source>
        <dbReference type="Proteomes" id="UP001222027"/>
    </source>
</evidence>
<feature type="region of interest" description="Disordered" evidence="1">
    <location>
        <begin position="1"/>
        <end position="103"/>
    </location>
</feature>